<dbReference type="InterPro" id="IPR043502">
    <property type="entry name" value="DNA/RNA_pol_sf"/>
</dbReference>
<dbReference type="Pfam" id="PF00078">
    <property type="entry name" value="RVT_1"/>
    <property type="match status" value="1"/>
</dbReference>
<dbReference type="OrthoDB" id="1304181at2759"/>
<reference evidence="2 3" key="1">
    <citation type="journal article" date="2018" name="Cell">
        <title>The Chara Genome: Secondary Complexity and Implications for Plant Terrestrialization.</title>
        <authorList>
            <person name="Nishiyama T."/>
            <person name="Sakayama H."/>
            <person name="Vries J.D."/>
            <person name="Buschmann H."/>
            <person name="Saint-Marcoux D."/>
            <person name="Ullrich K.K."/>
            <person name="Haas F.B."/>
            <person name="Vanderstraeten L."/>
            <person name="Becker D."/>
            <person name="Lang D."/>
            <person name="Vosolsobe S."/>
            <person name="Rombauts S."/>
            <person name="Wilhelmsson P.K.I."/>
            <person name="Janitza P."/>
            <person name="Kern R."/>
            <person name="Heyl A."/>
            <person name="Rumpler F."/>
            <person name="Villalobos L.I.A.C."/>
            <person name="Clay J.M."/>
            <person name="Skokan R."/>
            <person name="Toyoda A."/>
            <person name="Suzuki Y."/>
            <person name="Kagoshima H."/>
            <person name="Schijlen E."/>
            <person name="Tajeshwar N."/>
            <person name="Catarino B."/>
            <person name="Hetherington A.J."/>
            <person name="Saltykova A."/>
            <person name="Bonnot C."/>
            <person name="Breuninger H."/>
            <person name="Symeonidi A."/>
            <person name="Radhakrishnan G.V."/>
            <person name="Van Nieuwerburgh F."/>
            <person name="Deforce D."/>
            <person name="Chang C."/>
            <person name="Karol K.G."/>
            <person name="Hedrich R."/>
            <person name="Ulvskov P."/>
            <person name="Glockner G."/>
            <person name="Delwiche C.F."/>
            <person name="Petrasek J."/>
            <person name="Van de Peer Y."/>
            <person name="Friml J."/>
            <person name="Beilby M."/>
            <person name="Dolan L."/>
            <person name="Kohara Y."/>
            <person name="Sugano S."/>
            <person name="Fujiyama A."/>
            <person name="Delaux P.-M."/>
            <person name="Quint M."/>
            <person name="TheiBen G."/>
            <person name="Hagemann M."/>
            <person name="Harholt J."/>
            <person name="Dunand C."/>
            <person name="Zachgo S."/>
            <person name="Langdale J."/>
            <person name="Maumus F."/>
            <person name="Straeten D.V.D."/>
            <person name="Gould S.B."/>
            <person name="Rensing S.A."/>
        </authorList>
    </citation>
    <scope>NUCLEOTIDE SEQUENCE [LARGE SCALE GENOMIC DNA]</scope>
    <source>
        <strain evidence="2 3">S276</strain>
    </source>
</reference>
<dbReference type="Gramene" id="GBG77830">
    <property type="protein sequence ID" value="GBG77830"/>
    <property type="gene ID" value="CBR_g25760"/>
</dbReference>
<protein>
    <recommendedName>
        <fullName evidence="1">Reverse transcriptase domain-containing protein</fullName>
    </recommendedName>
</protein>
<sequence length="397" mass="46064">MQDFWQFISREAALEKPSKLVAVIVCRRHPETSPSPQRCTFIYSRAASFCYEDPDPDQDCLGTARAESDYLGTARATSFCYEDPDLDQDPEKVELQALAAFFLHLKEQKESKSDLIMLRPLINRTRITVLLGCGATRNFMSLSAVKKLHLGMKVQQMQQPQQVVDKYVILMQEPFGLPNQPTKHHIELLPGAVPPKDRIYRMSPAELEELRKQLETMTSKGWIRPSTYEFGAPVLFVPKGNGEFRMYIDYMGLNKITRKSTESLPRIDDLLDMVQGCRVFSKVDLKSGYHQIEMAEEDVYKTTFKTRYWTYEFLVMPFRLCNAPGTFQTEMHRIFKPYLDKFMVVYLDDILVFSRTAKEHAEHLTLVLQSLRDSQYKIDREKSSFGLEFPLLSLWVM</sequence>
<dbReference type="InterPro" id="IPR043128">
    <property type="entry name" value="Rev_trsase/Diguanyl_cyclase"/>
</dbReference>
<dbReference type="PANTHER" id="PTHR24559">
    <property type="entry name" value="TRANSPOSON TY3-I GAG-POL POLYPROTEIN"/>
    <property type="match status" value="1"/>
</dbReference>
<dbReference type="PROSITE" id="PS50878">
    <property type="entry name" value="RT_POL"/>
    <property type="match status" value="1"/>
</dbReference>
<dbReference type="EMBL" id="BFEA01000278">
    <property type="protein sequence ID" value="GBG77830.1"/>
    <property type="molecule type" value="Genomic_DNA"/>
</dbReference>
<dbReference type="CDD" id="cd01647">
    <property type="entry name" value="RT_LTR"/>
    <property type="match status" value="1"/>
</dbReference>
<proteinExistence type="predicted"/>
<dbReference type="Proteomes" id="UP000265515">
    <property type="component" value="Unassembled WGS sequence"/>
</dbReference>
<comment type="caution">
    <text evidence="2">The sequence shown here is derived from an EMBL/GenBank/DDBJ whole genome shotgun (WGS) entry which is preliminary data.</text>
</comment>
<name>A0A388L698_CHABU</name>
<evidence type="ECO:0000259" key="1">
    <source>
        <dbReference type="PROSITE" id="PS50878"/>
    </source>
</evidence>
<dbReference type="Gene3D" id="3.10.10.10">
    <property type="entry name" value="HIV Type 1 Reverse Transcriptase, subunit A, domain 1"/>
    <property type="match status" value="1"/>
</dbReference>
<dbReference type="AlphaFoldDB" id="A0A388L698"/>
<dbReference type="InterPro" id="IPR021109">
    <property type="entry name" value="Peptidase_aspartic_dom_sf"/>
</dbReference>
<gene>
    <name evidence="2" type="ORF">CBR_g25760</name>
</gene>
<dbReference type="Gene3D" id="3.30.70.270">
    <property type="match status" value="1"/>
</dbReference>
<dbReference type="InterPro" id="IPR000477">
    <property type="entry name" value="RT_dom"/>
</dbReference>
<dbReference type="InterPro" id="IPR053134">
    <property type="entry name" value="RNA-dir_DNA_polymerase"/>
</dbReference>
<feature type="domain" description="Reverse transcriptase" evidence="1">
    <location>
        <begin position="218"/>
        <end position="397"/>
    </location>
</feature>
<evidence type="ECO:0000313" key="3">
    <source>
        <dbReference type="Proteomes" id="UP000265515"/>
    </source>
</evidence>
<dbReference type="PANTHER" id="PTHR24559:SF444">
    <property type="entry name" value="REVERSE TRANSCRIPTASE DOMAIN-CONTAINING PROTEIN"/>
    <property type="match status" value="1"/>
</dbReference>
<accession>A0A388L698</accession>
<organism evidence="2 3">
    <name type="scientific">Chara braunii</name>
    <name type="common">Braun's stonewort</name>
    <dbReference type="NCBI Taxonomy" id="69332"/>
    <lineage>
        <taxon>Eukaryota</taxon>
        <taxon>Viridiplantae</taxon>
        <taxon>Streptophyta</taxon>
        <taxon>Charophyceae</taxon>
        <taxon>Charales</taxon>
        <taxon>Characeae</taxon>
        <taxon>Chara</taxon>
    </lineage>
</organism>
<dbReference type="Gene3D" id="2.40.70.10">
    <property type="entry name" value="Acid Proteases"/>
    <property type="match status" value="1"/>
</dbReference>
<dbReference type="SUPFAM" id="SSF56672">
    <property type="entry name" value="DNA/RNA polymerases"/>
    <property type="match status" value="1"/>
</dbReference>
<evidence type="ECO:0000313" key="2">
    <source>
        <dbReference type="EMBL" id="GBG77830.1"/>
    </source>
</evidence>
<keyword evidence="3" id="KW-1185">Reference proteome</keyword>